<keyword evidence="2" id="KW-1185">Reference proteome</keyword>
<comment type="caution">
    <text evidence="1">The sequence shown here is derived from an EMBL/GenBank/DDBJ whole genome shotgun (WGS) entry which is preliminary data.</text>
</comment>
<evidence type="ECO:0000313" key="2">
    <source>
        <dbReference type="Proteomes" id="UP000308671"/>
    </source>
</evidence>
<dbReference type="EMBL" id="PQXL01000117">
    <property type="protein sequence ID" value="THV51248.1"/>
    <property type="molecule type" value="Genomic_DNA"/>
</dbReference>
<dbReference type="AlphaFoldDB" id="A0A4S8R0K7"/>
<organism evidence="1 2">
    <name type="scientific">Botrytis galanthina</name>
    <dbReference type="NCBI Taxonomy" id="278940"/>
    <lineage>
        <taxon>Eukaryota</taxon>
        <taxon>Fungi</taxon>
        <taxon>Dikarya</taxon>
        <taxon>Ascomycota</taxon>
        <taxon>Pezizomycotina</taxon>
        <taxon>Leotiomycetes</taxon>
        <taxon>Helotiales</taxon>
        <taxon>Sclerotiniaceae</taxon>
        <taxon>Botrytis</taxon>
    </lineage>
</organism>
<evidence type="ECO:0000313" key="1">
    <source>
        <dbReference type="EMBL" id="THV51248.1"/>
    </source>
</evidence>
<proteinExistence type="predicted"/>
<sequence length="90" mass="10156">MESRFVPPRDSLSFGLKNSSAHGMLYYKTTYFVSTEHVAWSILMLSPRLQQEQMITVTKIGAKQGLDVLSIDFLVSTGWAIFNLALSRDL</sequence>
<reference evidence="1 2" key="1">
    <citation type="submission" date="2017-12" db="EMBL/GenBank/DDBJ databases">
        <title>Comparative genomics of Botrytis spp.</title>
        <authorList>
            <person name="Valero-Jimenez C.A."/>
            <person name="Tapia P."/>
            <person name="Veloso J."/>
            <person name="Silva-Moreno E."/>
            <person name="Staats M."/>
            <person name="Valdes J.H."/>
            <person name="Van Kan J.A.L."/>
        </authorList>
    </citation>
    <scope>NUCLEOTIDE SEQUENCE [LARGE SCALE GENOMIC DNA]</scope>
    <source>
        <strain evidence="1 2">MUCL435</strain>
    </source>
</reference>
<name>A0A4S8R0K7_9HELO</name>
<dbReference type="OrthoDB" id="10481427at2759"/>
<gene>
    <name evidence="1" type="ORF">BGAL_0117g00030</name>
</gene>
<protein>
    <submittedName>
        <fullName evidence="1">Uncharacterized protein</fullName>
    </submittedName>
</protein>
<accession>A0A4S8R0K7</accession>
<dbReference type="Proteomes" id="UP000308671">
    <property type="component" value="Unassembled WGS sequence"/>
</dbReference>